<dbReference type="InterPro" id="IPR024752">
    <property type="entry name" value="Myb/SANT-like_dom"/>
</dbReference>
<dbReference type="PANTHER" id="PTHR46250">
    <property type="entry name" value="MYB/SANT-LIKE DNA-BINDING DOMAIN PROTEIN-RELATED"/>
    <property type="match status" value="1"/>
</dbReference>
<keyword evidence="3" id="KW-1185">Reference proteome</keyword>
<sequence length="121" mass="13514">MWTIHEEEILAATLLDLVARGSKSDNGFCASYLRKIKDSIRAEFPNTDIKGTPHITSKIQAWKKSYISLRGILGQSGVGYNPHADYKIVCNNEQWEHIVQADKNARGMQHSSGAGACRIWV</sequence>
<feature type="domain" description="Myb/SANT-like" evidence="1">
    <location>
        <begin position="1"/>
        <end position="96"/>
    </location>
</feature>
<dbReference type="Proteomes" id="UP000298416">
    <property type="component" value="Unassembled WGS sequence"/>
</dbReference>
<dbReference type="EMBL" id="PNBA02000002">
    <property type="protein sequence ID" value="KAG6433600.1"/>
    <property type="molecule type" value="Genomic_DNA"/>
</dbReference>
<dbReference type="AlphaFoldDB" id="A0A8X8YKV7"/>
<dbReference type="Pfam" id="PF12776">
    <property type="entry name" value="Myb_DNA-bind_3"/>
    <property type="match status" value="1"/>
</dbReference>
<reference evidence="2" key="2">
    <citation type="submission" date="2020-08" db="EMBL/GenBank/DDBJ databases">
        <title>Plant Genome Project.</title>
        <authorList>
            <person name="Zhang R.-G."/>
        </authorList>
    </citation>
    <scope>NUCLEOTIDE SEQUENCE</scope>
    <source>
        <strain evidence="2">Huo1</strain>
        <tissue evidence="2">Leaf</tissue>
    </source>
</reference>
<protein>
    <recommendedName>
        <fullName evidence="1">Myb/SANT-like domain-containing protein</fullName>
    </recommendedName>
</protein>
<comment type="caution">
    <text evidence="2">The sequence shown here is derived from an EMBL/GenBank/DDBJ whole genome shotgun (WGS) entry which is preliminary data.</text>
</comment>
<evidence type="ECO:0000313" key="3">
    <source>
        <dbReference type="Proteomes" id="UP000298416"/>
    </source>
</evidence>
<gene>
    <name evidence="2" type="ORF">SASPL_105215</name>
</gene>
<proteinExistence type="predicted"/>
<evidence type="ECO:0000259" key="1">
    <source>
        <dbReference type="Pfam" id="PF12776"/>
    </source>
</evidence>
<dbReference type="PANTHER" id="PTHR46250:SF15">
    <property type="entry name" value="OS01G0523800 PROTEIN"/>
    <property type="match status" value="1"/>
</dbReference>
<accession>A0A8X8YKV7</accession>
<reference evidence="2" key="1">
    <citation type="submission" date="2018-01" db="EMBL/GenBank/DDBJ databases">
        <authorList>
            <person name="Mao J.F."/>
        </authorList>
    </citation>
    <scope>NUCLEOTIDE SEQUENCE</scope>
    <source>
        <strain evidence="2">Huo1</strain>
        <tissue evidence="2">Leaf</tissue>
    </source>
</reference>
<evidence type="ECO:0000313" key="2">
    <source>
        <dbReference type="EMBL" id="KAG6433600.1"/>
    </source>
</evidence>
<organism evidence="2">
    <name type="scientific">Salvia splendens</name>
    <name type="common">Scarlet sage</name>
    <dbReference type="NCBI Taxonomy" id="180675"/>
    <lineage>
        <taxon>Eukaryota</taxon>
        <taxon>Viridiplantae</taxon>
        <taxon>Streptophyta</taxon>
        <taxon>Embryophyta</taxon>
        <taxon>Tracheophyta</taxon>
        <taxon>Spermatophyta</taxon>
        <taxon>Magnoliopsida</taxon>
        <taxon>eudicotyledons</taxon>
        <taxon>Gunneridae</taxon>
        <taxon>Pentapetalae</taxon>
        <taxon>asterids</taxon>
        <taxon>lamiids</taxon>
        <taxon>Lamiales</taxon>
        <taxon>Lamiaceae</taxon>
        <taxon>Nepetoideae</taxon>
        <taxon>Mentheae</taxon>
        <taxon>Salviinae</taxon>
        <taxon>Salvia</taxon>
        <taxon>Salvia subgen. Calosphace</taxon>
        <taxon>core Calosphace</taxon>
    </lineage>
</organism>
<name>A0A8X8YKV7_SALSN</name>